<evidence type="ECO:0000256" key="4">
    <source>
        <dbReference type="ARBA" id="ARBA00022989"/>
    </source>
</evidence>
<reference evidence="8 9" key="1">
    <citation type="journal article" date="2014" name="Genome Announc.">
        <title>Complete Genome Sequence of Polychlorinated Biphenyl Degrader Comamonas testosteroni TK102 (NBRC 109938).</title>
        <authorList>
            <person name="Fukuda K."/>
            <person name="Hosoyama A."/>
            <person name="Tsuchikane K."/>
            <person name="Ohji S."/>
            <person name="Yamazoe A."/>
            <person name="Fujita N."/>
            <person name="Shintani M."/>
            <person name="Kimbara K."/>
        </authorList>
    </citation>
    <scope>NUCLEOTIDE SEQUENCE [LARGE SCALE GENOMIC DNA]</scope>
    <source>
        <strain evidence="8">TK102</strain>
    </source>
</reference>
<evidence type="ECO:0000256" key="6">
    <source>
        <dbReference type="SAM" id="MobiDB-lite"/>
    </source>
</evidence>
<dbReference type="Proteomes" id="UP000028782">
    <property type="component" value="Chromosome"/>
</dbReference>
<keyword evidence="5 7" id="KW-0472">Membrane</keyword>
<dbReference type="HOGENOM" id="CLU_021555_0_2_4"/>
<dbReference type="AlphaFoldDB" id="A0A076PJV0"/>
<feature type="region of interest" description="Disordered" evidence="6">
    <location>
        <begin position="1"/>
        <end position="26"/>
    </location>
</feature>
<feature type="transmembrane region" description="Helical" evidence="7">
    <location>
        <begin position="447"/>
        <end position="467"/>
    </location>
</feature>
<feature type="transmembrane region" description="Helical" evidence="7">
    <location>
        <begin position="288"/>
        <end position="309"/>
    </location>
</feature>
<dbReference type="CDD" id="cd11555">
    <property type="entry name" value="SLC-NCS1sbd_u1"/>
    <property type="match status" value="1"/>
</dbReference>
<dbReference type="Pfam" id="PF02133">
    <property type="entry name" value="Transp_cyt_pur"/>
    <property type="match status" value="1"/>
</dbReference>
<feature type="transmembrane region" description="Helical" evidence="7">
    <location>
        <begin position="130"/>
        <end position="154"/>
    </location>
</feature>
<evidence type="ECO:0000256" key="5">
    <source>
        <dbReference type="ARBA" id="ARBA00023136"/>
    </source>
</evidence>
<evidence type="ECO:0000256" key="7">
    <source>
        <dbReference type="SAM" id="Phobius"/>
    </source>
</evidence>
<protein>
    <submittedName>
        <fullName evidence="8">Nitrate reductase</fullName>
    </submittedName>
</protein>
<feature type="transmembrane region" description="Helical" evidence="7">
    <location>
        <begin position="207"/>
        <end position="225"/>
    </location>
</feature>
<evidence type="ECO:0000256" key="2">
    <source>
        <dbReference type="ARBA" id="ARBA00008974"/>
    </source>
</evidence>
<feature type="transmembrane region" description="Helical" evidence="7">
    <location>
        <begin position="329"/>
        <end position="358"/>
    </location>
</feature>
<accession>A0A076PJV0</accession>
<evidence type="ECO:0000313" key="8">
    <source>
        <dbReference type="EMBL" id="AIJ47134.1"/>
    </source>
</evidence>
<dbReference type="PANTHER" id="PTHR30618:SF6">
    <property type="entry name" value="NCS1 FAMILY NUCLEOBASE:CATION SYMPORTER-1"/>
    <property type="match status" value="1"/>
</dbReference>
<dbReference type="Gene3D" id="1.10.4160.10">
    <property type="entry name" value="Hydantoin permease"/>
    <property type="match status" value="1"/>
</dbReference>
<keyword evidence="3 7" id="KW-0812">Transmembrane</keyword>
<evidence type="ECO:0000256" key="3">
    <source>
        <dbReference type="ARBA" id="ARBA00022692"/>
    </source>
</evidence>
<dbReference type="PANTHER" id="PTHR30618">
    <property type="entry name" value="NCS1 FAMILY PURINE/PYRIMIDINE TRANSPORTER"/>
    <property type="match status" value="1"/>
</dbReference>
<feature type="transmembrane region" description="Helical" evidence="7">
    <location>
        <begin position="370"/>
        <end position="387"/>
    </location>
</feature>
<evidence type="ECO:0000256" key="1">
    <source>
        <dbReference type="ARBA" id="ARBA00004141"/>
    </source>
</evidence>
<feature type="compositionally biased region" description="Polar residues" evidence="6">
    <location>
        <begin position="1"/>
        <end position="20"/>
    </location>
</feature>
<comment type="similarity">
    <text evidence="2">Belongs to the purine-cytosine permease (2.A.39) family.</text>
</comment>
<organism evidence="8 9">
    <name type="scientific">Comamonas testosteroni TK102</name>
    <dbReference type="NCBI Taxonomy" id="1392005"/>
    <lineage>
        <taxon>Bacteria</taxon>
        <taxon>Pseudomonadati</taxon>
        <taxon>Pseudomonadota</taxon>
        <taxon>Betaproteobacteria</taxon>
        <taxon>Burkholderiales</taxon>
        <taxon>Comamonadaceae</taxon>
        <taxon>Comamonas</taxon>
    </lineage>
</organism>
<feature type="transmembrane region" description="Helical" evidence="7">
    <location>
        <begin position="245"/>
        <end position="267"/>
    </location>
</feature>
<comment type="subcellular location">
    <subcellularLocation>
        <location evidence="1">Membrane</location>
        <topology evidence="1">Multi-pass membrane protein</topology>
    </subcellularLocation>
</comment>
<proteinExistence type="inferred from homology"/>
<name>A0A076PJV0_COMTE</name>
<feature type="transmembrane region" description="Helical" evidence="7">
    <location>
        <begin position="473"/>
        <end position="489"/>
    </location>
</feature>
<dbReference type="GO" id="GO:0015205">
    <property type="term" value="F:nucleobase transmembrane transporter activity"/>
    <property type="evidence" value="ECO:0007669"/>
    <property type="project" value="TreeGrafter"/>
</dbReference>
<dbReference type="GO" id="GO:0005886">
    <property type="term" value="C:plasma membrane"/>
    <property type="evidence" value="ECO:0007669"/>
    <property type="project" value="TreeGrafter"/>
</dbReference>
<gene>
    <name evidence="8" type="ORF">O987_15125</name>
</gene>
<sequence>MNNLVLDTHGESLTSGANTTSHKRDKGLPAGVSPALYNHDLAPTSKQGRTWGSYSLFTLWANDVHSLGNYAFAIGLFTLGLGGHQILMALLLGAAFLFVLLSLSGFMGTRTGIPFPVMSRISFGTRGAQIPALIRGGVAIAWFGIQTYLASMVLDVMLITLFPGLQPLKEQVVLGLPLLGWISFSILWVVQVLIACWGMESIRKYEAFAGPVILLTFIALAGWIFHSAKWTLHWSAPFASSGGAMWLQILGAASLWVAIYGTFVLNFCDFTRAATSSSAVVKGNFWGIPINMLIFGLIVVILTGGQLAIDGTLIQSPTDIVQNIPNKPLLMLASLSLLILTVAVNLMANFVAPALALANLMPRHLNFRRAALVSAVLGFVILPWNLYNSPLVIVYFLGGLGSFLGPLFGIVMADYWLIRKQRVNVPALYTHDPAGPYHYRNGINPKAIQALIPSSLISLLFAFLPTLQSLSQFSWFIAAGLGALFYWMVAPKGLTYEDQDGEAISVASAKH</sequence>
<feature type="transmembrane region" description="Helical" evidence="7">
    <location>
        <begin position="86"/>
        <end position="109"/>
    </location>
</feature>
<keyword evidence="4 7" id="KW-1133">Transmembrane helix</keyword>
<dbReference type="InterPro" id="IPR045225">
    <property type="entry name" value="Uracil/uridine/allantoin_perm"/>
</dbReference>
<feature type="transmembrane region" description="Helical" evidence="7">
    <location>
        <begin position="174"/>
        <end position="195"/>
    </location>
</feature>
<feature type="transmembrane region" description="Helical" evidence="7">
    <location>
        <begin position="393"/>
        <end position="418"/>
    </location>
</feature>
<dbReference type="KEGG" id="ctes:O987_15125"/>
<dbReference type="EMBL" id="CP006704">
    <property type="protein sequence ID" value="AIJ47134.1"/>
    <property type="molecule type" value="Genomic_DNA"/>
</dbReference>
<dbReference type="InterPro" id="IPR001248">
    <property type="entry name" value="Pur-cyt_permease"/>
</dbReference>
<evidence type="ECO:0000313" key="9">
    <source>
        <dbReference type="Proteomes" id="UP000028782"/>
    </source>
</evidence>